<comment type="caution">
    <text evidence="2">The sequence shown here is derived from an EMBL/GenBank/DDBJ whole genome shotgun (WGS) entry which is preliminary data.</text>
</comment>
<dbReference type="InterPro" id="IPR026960">
    <property type="entry name" value="RVT-Znf"/>
</dbReference>
<dbReference type="Proteomes" id="UP000288805">
    <property type="component" value="Unassembled WGS sequence"/>
</dbReference>
<dbReference type="EMBL" id="QGNW01000059">
    <property type="protein sequence ID" value="RVX04803.1"/>
    <property type="molecule type" value="Genomic_DNA"/>
</dbReference>
<proteinExistence type="predicted"/>
<feature type="domain" description="Reverse transcriptase zinc-binding" evidence="1">
    <location>
        <begin position="143"/>
        <end position="227"/>
    </location>
</feature>
<sequence>MWFEAISGLKINLTKSELIPVRKAGNLDELALVLDGTLDCKSHLVKWDTVCSDRRRRGLGVRHLHSLNKAFLWGWCSKEVRGGYGVGLWKTKGSWGWNPNFPRPLNDWEIAIVKRFLARLQDKVVEEDNEDKVCWVDSKSGIFSIKSLYASLETGRVVQFTSSVVWNAWVLPKVSFFAWEAAWGKALTLDQLQMRGWSLANRCFLCLSHEESIDHILLQCDKARVLWELIFFLFRVIG</sequence>
<evidence type="ECO:0000313" key="2">
    <source>
        <dbReference type="EMBL" id="RVX04803.1"/>
    </source>
</evidence>
<reference evidence="2 3" key="1">
    <citation type="journal article" date="2018" name="PLoS Genet.">
        <title>Population sequencing reveals clonal diversity and ancestral inbreeding in the grapevine cultivar Chardonnay.</title>
        <authorList>
            <person name="Roach M.J."/>
            <person name="Johnson D.L."/>
            <person name="Bohlmann J."/>
            <person name="van Vuuren H.J."/>
            <person name="Jones S.J."/>
            <person name="Pretorius I.S."/>
            <person name="Schmidt S.A."/>
            <person name="Borneman A.R."/>
        </authorList>
    </citation>
    <scope>NUCLEOTIDE SEQUENCE [LARGE SCALE GENOMIC DNA]</scope>
    <source>
        <strain evidence="3">cv. Chardonnay</strain>
        <tissue evidence="2">Leaf</tissue>
    </source>
</reference>
<dbReference type="Pfam" id="PF13966">
    <property type="entry name" value="zf-RVT"/>
    <property type="match status" value="1"/>
</dbReference>
<accession>A0A438J762</accession>
<organism evidence="2 3">
    <name type="scientific">Vitis vinifera</name>
    <name type="common">Grape</name>
    <dbReference type="NCBI Taxonomy" id="29760"/>
    <lineage>
        <taxon>Eukaryota</taxon>
        <taxon>Viridiplantae</taxon>
        <taxon>Streptophyta</taxon>
        <taxon>Embryophyta</taxon>
        <taxon>Tracheophyta</taxon>
        <taxon>Spermatophyta</taxon>
        <taxon>Magnoliopsida</taxon>
        <taxon>eudicotyledons</taxon>
        <taxon>Gunneridae</taxon>
        <taxon>Pentapetalae</taxon>
        <taxon>rosids</taxon>
        <taxon>Vitales</taxon>
        <taxon>Vitaceae</taxon>
        <taxon>Viteae</taxon>
        <taxon>Vitis</taxon>
    </lineage>
</organism>
<evidence type="ECO:0000259" key="1">
    <source>
        <dbReference type="Pfam" id="PF13966"/>
    </source>
</evidence>
<name>A0A438J762_VITVI</name>
<dbReference type="AlphaFoldDB" id="A0A438J762"/>
<evidence type="ECO:0000313" key="3">
    <source>
        <dbReference type="Proteomes" id="UP000288805"/>
    </source>
</evidence>
<gene>
    <name evidence="2" type="ORF">CK203_024936</name>
</gene>
<protein>
    <recommendedName>
        <fullName evidence="1">Reverse transcriptase zinc-binding domain-containing protein</fullName>
    </recommendedName>
</protein>